<comment type="caution">
    <text evidence="1">The sequence shown here is derived from an EMBL/GenBank/DDBJ whole genome shotgun (WGS) entry which is preliminary data.</text>
</comment>
<organism evidence="1 2">
    <name type="scientific">Enterococcus mundtii</name>
    <dbReference type="NCBI Taxonomy" id="53346"/>
    <lineage>
        <taxon>Bacteria</taxon>
        <taxon>Bacillati</taxon>
        <taxon>Bacillota</taxon>
        <taxon>Bacilli</taxon>
        <taxon>Lactobacillales</taxon>
        <taxon>Enterococcaceae</taxon>
        <taxon>Enterococcus</taxon>
    </lineage>
</organism>
<name>A0ABQ0VB57_ENTMU</name>
<evidence type="ECO:0000313" key="1">
    <source>
        <dbReference type="EMBL" id="GEL79703.1"/>
    </source>
</evidence>
<proteinExistence type="predicted"/>
<evidence type="ECO:0000313" key="2">
    <source>
        <dbReference type="Proteomes" id="UP000321175"/>
    </source>
</evidence>
<reference evidence="1 2" key="1">
    <citation type="submission" date="2019-07" db="EMBL/GenBank/DDBJ databases">
        <title>Whole genome shotgun sequence of Enterococcus mundtii NBRC 100490.</title>
        <authorList>
            <person name="Hosoyama A."/>
            <person name="Uohara A."/>
            <person name="Ohji S."/>
            <person name="Ichikawa N."/>
        </authorList>
    </citation>
    <scope>NUCLEOTIDE SEQUENCE [LARGE SCALE GENOMIC DNA]</scope>
    <source>
        <strain evidence="1 2">NBRC 100490</strain>
    </source>
</reference>
<dbReference type="RefSeq" id="WP_071866153.1">
    <property type="nucleotide sequence ID" value="NZ_BJWA01000004.1"/>
</dbReference>
<keyword evidence="2" id="KW-1185">Reference proteome</keyword>
<dbReference type="Proteomes" id="UP000321175">
    <property type="component" value="Unassembled WGS sequence"/>
</dbReference>
<gene>
    <name evidence="1" type="ORF">EMU01_08470</name>
</gene>
<accession>A0ABQ0VB57</accession>
<dbReference type="EMBL" id="BJWA01000004">
    <property type="protein sequence ID" value="GEL79703.1"/>
    <property type="molecule type" value="Genomic_DNA"/>
</dbReference>
<sequence length="217" mass="25614">MRGISSKNKLDELILKLLTISDEQWCDYQFQRDLLVGKFSLSEQRAWGELARQCGERLAEVIYRKYRTRNIHALCRTFDVAISYGETAWRNDRLTLATYDETTGICLMTEPIQKFEQEKITELPLEQVTSLILAHELYHHLETRDPTLYTQQKTLELWRFFGYRHQSKIRALSEIAAMSFSKKLNNVGFSPYVLEVAMTWPYDSRLCEYLVQSFKSF</sequence>
<dbReference type="GeneID" id="61001063"/>
<protein>
    <submittedName>
        <fullName evidence="1">Uncharacterized protein</fullName>
    </submittedName>
</protein>